<dbReference type="InterPro" id="IPR018649">
    <property type="entry name" value="SHOCT"/>
</dbReference>
<reference evidence="4 5" key="2">
    <citation type="submission" date="2020-03" db="EMBL/GenBank/DDBJ databases">
        <authorList>
            <person name="Ichikawa N."/>
            <person name="Kimura A."/>
            <person name="Kitahashi Y."/>
            <person name="Uohara A."/>
        </authorList>
    </citation>
    <scope>NUCLEOTIDE SEQUENCE [LARGE SCALE GENOMIC DNA]</scope>
    <source>
        <strain evidence="4 5">NBRC 108638</strain>
    </source>
</reference>
<reference evidence="4 5" key="1">
    <citation type="submission" date="2020-03" db="EMBL/GenBank/DDBJ databases">
        <title>Whole genome shotgun sequence of Phytohabitans rumicis NBRC 108638.</title>
        <authorList>
            <person name="Komaki H."/>
            <person name="Tamura T."/>
        </authorList>
    </citation>
    <scope>NUCLEOTIDE SEQUENCE [LARGE SCALE GENOMIC DNA]</scope>
    <source>
        <strain evidence="4 5">NBRC 108638</strain>
    </source>
</reference>
<feature type="domain" description="DUF1707" evidence="1">
    <location>
        <begin position="7"/>
        <end position="56"/>
    </location>
</feature>
<sequence length="366" mass="40590">MTTRQPTDAERQHYARALHDAVAAGSLDLAGFDRLLAAVLHADRLEEIERLTSELPVGPFRMEVSGAEGTAVLERDRIVLQFDRALTQSVKKARSPRVIPLPAIASVEYEPKRSGVHVRFRLVGEAPDYRRRDPERDANTVTLWSDRREEAEAFVAEVRQRILLEPRTPDPQLLPPQARVPGLAPPPRGELFVQLRTFEGTVTLDENGVLLDFQRGPKRDTRRWLPLTAIAAVEFTTPGRWRAGSVRFVLAGLPAGYRPPEPKRDHDAFVIEPGREEGEGEDLAAHVAARITGPRVVEPGLLPGNDPAHWPAGAHEGLTRPAEADTAEGETGDVPGQLRELARLRAEGILTDAEYEAKKRDLLGRW</sequence>
<evidence type="ECO:0000313" key="4">
    <source>
        <dbReference type="EMBL" id="GFJ96097.1"/>
    </source>
</evidence>
<dbReference type="Pfam" id="PF09851">
    <property type="entry name" value="SHOCT"/>
    <property type="match status" value="1"/>
</dbReference>
<organism evidence="4 5">
    <name type="scientific">Phytohabitans rumicis</name>
    <dbReference type="NCBI Taxonomy" id="1076125"/>
    <lineage>
        <taxon>Bacteria</taxon>
        <taxon>Bacillati</taxon>
        <taxon>Actinomycetota</taxon>
        <taxon>Actinomycetes</taxon>
        <taxon>Micromonosporales</taxon>
        <taxon>Micromonosporaceae</taxon>
    </lineage>
</organism>
<evidence type="ECO:0000313" key="5">
    <source>
        <dbReference type="Proteomes" id="UP000482960"/>
    </source>
</evidence>
<dbReference type="Pfam" id="PF08044">
    <property type="entry name" value="DUF1707"/>
    <property type="match status" value="1"/>
</dbReference>
<dbReference type="RefSeq" id="WP_173085616.1">
    <property type="nucleotide sequence ID" value="NZ_BAABJB010000046.1"/>
</dbReference>
<evidence type="ECO:0008006" key="6">
    <source>
        <dbReference type="Google" id="ProtNLM"/>
    </source>
</evidence>
<evidence type="ECO:0000259" key="2">
    <source>
        <dbReference type="Pfam" id="PF09851"/>
    </source>
</evidence>
<evidence type="ECO:0000259" key="1">
    <source>
        <dbReference type="Pfam" id="PF08044"/>
    </source>
</evidence>
<gene>
    <name evidence="4" type="ORF">Prum_097390</name>
</gene>
<dbReference type="InterPro" id="IPR027860">
    <property type="entry name" value="DUF4429"/>
</dbReference>
<accession>A0A6V8LPR8</accession>
<dbReference type="Pfam" id="PF14472">
    <property type="entry name" value="DUF4429"/>
    <property type="match status" value="2"/>
</dbReference>
<feature type="domain" description="SHOCT" evidence="2">
    <location>
        <begin position="337"/>
        <end position="363"/>
    </location>
</feature>
<comment type="caution">
    <text evidence="4">The sequence shown here is derived from an EMBL/GenBank/DDBJ whole genome shotgun (WGS) entry which is preliminary data.</text>
</comment>
<name>A0A6V8LPR8_9ACTN</name>
<dbReference type="AlphaFoldDB" id="A0A6V8LPR8"/>
<feature type="domain" description="DUF4429" evidence="3">
    <location>
        <begin position="75"/>
        <end position="159"/>
    </location>
</feature>
<dbReference type="Proteomes" id="UP000482960">
    <property type="component" value="Unassembled WGS sequence"/>
</dbReference>
<dbReference type="InterPro" id="IPR012551">
    <property type="entry name" value="DUF1707_SHOCT-like"/>
</dbReference>
<evidence type="ECO:0000259" key="3">
    <source>
        <dbReference type="Pfam" id="PF14472"/>
    </source>
</evidence>
<proteinExistence type="predicted"/>
<protein>
    <recommendedName>
        <fullName evidence="6">SHOCT domain-containing protein</fullName>
    </recommendedName>
</protein>
<keyword evidence="5" id="KW-1185">Reference proteome</keyword>
<dbReference type="EMBL" id="BLPG01000002">
    <property type="protein sequence ID" value="GFJ96097.1"/>
    <property type="molecule type" value="Genomic_DNA"/>
</dbReference>
<feature type="domain" description="DUF4429" evidence="3">
    <location>
        <begin position="219"/>
        <end position="287"/>
    </location>
</feature>